<feature type="region of interest" description="Disordered" evidence="1">
    <location>
        <begin position="31"/>
        <end position="76"/>
    </location>
</feature>
<protein>
    <recommendedName>
        <fullName evidence="4">Addiction module component</fullName>
    </recommendedName>
</protein>
<keyword evidence="3" id="KW-1185">Reference proteome</keyword>
<organism evidence="2 3">
    <name type="scientific">Nitrosomonas stercoris</name>
    <dbReference type="NCBI Taxonomy" id="1444684"/>
    <lineage>
        <taxon>Bacteria</taxon>
        <taxon>Pseudomonadati</taxon>
        <taxon>Pseudomonadota</taxon>
        <taxon>Betaproteobacteria</taxon>
        <taxon>Nitrosomonadales</taxon>
        <taxon>Nitrosomonadaceae</taxon>
        <taxon>Nitrosomonas</taxon>
    </lineage>
</organism>
<sequence>MDNVTIDYRSLDISERLELVADIWDSIAEETNGTTPMLSAEQRQELQRRLTAHRNDPSSSISWKEVRKQLFSKENS</sequence>
<proteinExistence type="predicted"/>
<name>A0A4Y1YJI5_9PROT</name>
<gene>
    <name evidence="2" type="ORF">Nstercoris_00125</name>
</gene>
<dbReference type="NCBIfam" id="TIGR02574">
    <property type="entry name" value="stabl_TIGR02574"/>
    <property type="match status" value="1"/>
</dbReference>
<evidence type="ECO:0000313" key="2">
    <source>
        <dbReference type="EMBL" id="BBL33899.1"/>
    </source>
</evidence>
<dbReference type="InterPro" id="IPR013406">
    <property type="entry name" value="CHP02574_addiction_mod"/>
</dbReference>
<dbReference type="Proteomes" id="UP000316473">
    <property type="component" value="Chromosome"/>
</dbReference>
<dbReference type="Pfam" id="PF09720">
    <property type="entry name" value="Unstab_antitox"/>
    <property type="match status" value="1"/>
</dbReference>
<reference evidence="2 3" key="1">
    <citation type="submission" date="2019-06" db="EMBL/GenBank/DDBJ databases">
        <title>Nitrosomonas stercoris KYUHI-S whole genome shotgun sequence.</title>
        <authorList>
            <person name="Nakagawa T."/>
            <person name="Tsuchiya Y."/>
            <person name="Takahashi R."/>
        </authorList>
    </citation>
    <scope>NUCLEOTIDE SEQUENCE [LARGE SCALE GENOMIC DNA]</scope>
    <source>
        <strain evidence="2 3">KYUHI-S</strain>
    </source>
</reference>
<dbReference type="AlphaFoldDB" id="A0A4Y1YJI5"/>
<feature type="compositionally biased region" description="Basic and acidic residues" evidence="1">
    <location>
        <begin position="42"/>
        <end position="56"/>
    </location>
</feature>
<accession>A0A4Y1YJI5</accession>
<evidence type="ECO:0000313" key="3">
    <source>
        <dbReference type="Proteomes" id="UP000316473"/>
    </source>
</evidence>
<evidence type="ECO:0008006" key="4">
    <source>
        <dbReference type="Google" id="ProtNLM"/>
    </source>
</evidence>
<evidence type="ECO:0000256" key="1">
    <source>
        <dbReference type="SAM" id="MobiDB-lite"/>
    </source>
</evidence>
<dbReference type="EMBL" id="AP019755">
    <property type="protein sequence ID" value="BBL33899.1"/>
    <property type="molecule type" value="Genomic_DNA"/>
</dbReference>
<dbReference type="KEGG" id="nst:Nstercoris_00125"/>